<sequence>MINKMTNRINVYLSGAIKNTDYKFQDWREYCSDSILAGFYPHLNIIDPNKFFNYTDKQPKTDKQCMDLFMYLLKKSDVLLVNLDQSNSSVGTGMEVEYAICNNIPIIAFGNKPETWYKWVEISAAVILEDAEEALEYIDNSYGVI</sequence>
<dbReference type="InterPro" id="IPR007710">
    <property type="entry name" value="Nucleoside_deoxyribTrfase"/>
</dbReference>
<reference evidence="1" key="1">
    <citation type="journal article" date="2021" name="Proc. Natl. Acad. Sci. U.S.A.">
        <title>A Catalog of Tens of Thousands of Viruses from Human Metagenomes Reveals Hidden Associations with Chronic Diseases.</title>
        <authorList>
            <person name="Tisza M.J."/>
            <person name="Buck C.B."/>
        </authorList>
    </citation>
    <scope>NUCLEOTIDE SEQUENCE</scope>
    <source>
        <strain evidence="1">CtmTa7</strain>
    </source>
</reference>
<evidence type="ECO:0000313" key="1">
    <source>
        <dbReference type="EMBL" id="DAE28789.1"/>
    </source>
</evidence>
<dbReference type="Gene3D" id="3.40.50.450">
    <property type="match status" value="1"/>
</dbReference>
<dbReference type="SUPFAM" id="SSF52309">
    <property type="entry name" value="N-(deoxy)ribosyltransferase-like"/>
    <property type="match status" value="1"/>
</dbReference>
<organism evidence="1">
    <name type="scientific">virus sp. ctmTa7</name>
    <dbReference type="NCBI Taxonomy" id="2828255"/>
    <lineage>
        <taxon>Viruses</taxon>
    </lineage>
</organism>
<name>A0A8S5RCJ0_9VIRU</name>
<protein>
    <submittedName>
        <fullName evidence="1">Deoxyribosyltransferase</fullName>
    </submittedName>
</protein>
<accession>A0A8S5RCJ0</accession>
<dbReference type="EMBL" id="BK059091">
    <property type="protein sequence ID" value="DAE28789.1"/>
    <property type="molecule type" value="Genomic_DNA"/>
</dbReference>
<proteinExistence type="predicted"/>
<dbReference type="Pfam" id="PF05014">
    <property type="entry name" value="Nuc_deoxyrib_tr"/>
    <property type="match status" value="1"/>
</dbReference>